<feature type="region of interest" description="Disordered" evidence="1">
    <location>
        <begin position="1"/>
        <end position="30"/>
    </location>
</feature>
<evidence type="ECO:0000256" key="1">
    <source>
        <dbReference type="SAM" id="MobiDB-lite"/>
    </source>
</evidence>
<dbReference type="Proteomes" id="UP000887013">
    <property type="component" value="Unassembled WGS sequence"/>
</dbReference>
<organism evidence="2 3">
    <name type="scientific">Nephila pilipes</name>
    <name type="common">Giant wood spider</name>
    <name type="synonym">Nephila maculata</name>
    <dbReference type="NCBI Taxonomy" id="299642"/>
    <lineage>
        <taxon>Eukaryota</taxon>
        <taxon>Metazoa</taxon>
        <taxon>Ecdysozoa</taxon>
        <taxon>Arthropoda</taxon>
        <taxon>Chelicerata</taxon>
        <taxon>Arachnida</taxon>
        <taxon>Araneae</taxon>
        <taxon>Araneomorphae</taxon>
        <taxon>Entelegynae</taxon>
        <taxon>Araneoidea</taxon>
        <taxon>Nephilidae</taxon>
        <taxon>Nephila</taxon>
    </lineage>
</organism>
<dbReference type="AlphaFoldDB" id="A0A8X6MEW1"/>
<dbReference type="EMBL" id="BMAW01090771">
    <property type="protein sequence ID" value="GFS46434.1"/>
    <property type="molecule type" value="Genomic_DNA"/>
</dbReference>
<keyword evidence="3" id="KW-1185">Reference proteome</keyword>
<comment type="caution">
    <text evidence="2">The sequence shown here is derived from an EMBL/GenBank/DDBJ whole genome shotgun (WGS) entry which is preliminary data.</text>
</comment>
<proteinExistence type="predicted"/>
<reference evidence="2" key="1">
    <citation type="submission" date="2020-08" db="EMBL/GenBank/DDBJ databases">
        <title>Multicomponent nature underlies the extraordinary mechanical properties of spider dragline silk.</title>
        <authorList>
            <person name="Kono N."/>
            <person name="Nakamura H."/>
            <person name="Mori M."/>
            <person name="Yoshida Y."/>
            <person name="Ohtoshi R."/>
            <person name="Malay A.D."/>
            <person name="Moran D.A.P."/>
            <person name="Tomita M."/>
            <person name="Numata K."/>
            <person name="Arakawa K."/>
        </authorList>
    </citation>
    <scope>NUCLEOTIDE SEQUENCE</scope>
</reference>
<feature type="region of interest" description="Disordered" evidence="1">
    <location>
        <begin position="56"/>
        <end position="76"/>
    </location>
</feature>
<evidence type="ECO:0000313" key="2">
    <source>
        <dbReference type="EMBL" id="GFS46434.1"/>
    </source>
</evidence>
<protein>
    <submittedName>
        <fullName evidence="2">Uncharacterized protein</fullName>
    </submittedName>
</protein>
<name>A0A8X6MEW1_NEPPI</name>
<evidence type="ECO:0000313" key="3">
    <source>
        <dbReference type="Proteomes" id="UP000887013"/>
    </source>
</evidence>
<gene>
    <name evidence="2" type="ORF">NPIL_42361</name>
</gene>
<accession>A0A8X6MEW1</accession>
<sequence length="76" mass="8330">MASIRSFATVAGKKIGNEGQPTEGAQKHERGSCCSRLPICRRGLVLREWSVDSSEKRHWSSGTTSIELEEMNSPAP</sequence>